<name>A0A0E9VWR5_ANGAN</name>
<evidence type="ECO:0000313" key="2">
    <source>
        <dbReference type="EMBL" id="JAH82506.1"/>
    </source>
</evidence>
<proteinExistence type="predicted"/>
<feature type="chain" id="PRO_5002434525" description="Post-SET domain-containing protein" evidence="1">
    <location>
        <begin position="27"/>
        <end position="47"/>
    </location>
</feature>
<reference evidence="2" key="1">
    <citation type="submission" date="2014-11" db="EMBL/GenBank/DDBJ databases">
        <authorList>
            <person name="Amaro Gonzalez C."/>
        </authorList>
    </citation>
    <scope>NUCLEOTIDE SEQUENCE</scope>
</reference>
<reference evidence="2" key="2">
    <citation type="journal article" date="2015" name="Fish Shellfish Immunol.">
        <title>Early steps in the European eel (Anguilla anguilla)-Vibrio vulnificus interaction in the gills: Role of the RtxA13 toxin.</title>
        <authorList>
            <person name="Callol A."/>
            <person name="Pajuelo D."/>
            <person name="Ebbesson L."/>
            <person name="Teles M."/>
            <person name="MacKenzie S."/>
            <person name="Amaro C."/>
        </authorList>
    </citation>
    <scope>NUCLEOTIDE SEQUENCE</scope>
</reference>
<accession>A0A0E9VWR5</accession>
<keyword evidence="1" id="KW-0732">Signal</keyword>
<dbReference type="EMBL" id="GBXM01026071">
    <property type="protein sequence ID" value="JAH82506.1"/>
    <property type="molecule type" value="Transcribed_RNA"/>
</dbReference>
<protein>
    <recommendedName>
        <fullName evidence="3">Post-SET domain-containing protein</fullName>
    </recommendedName>
</protein>
<organism evidence="2">
    <name type="scientific">Anguilla anguilla</name>
    <name type="common">European freshwater eel</name>
    <name type="synonym">Muraena anguilla</name>
    <dbReference type="NCBI Taxonomy" id="7936"/>
    <lineage>
        <taxon>Eukaryota</taxon>
        <taxon>Metazoa</taxon>
        <taxon>Chordata</taxon>
        <taxon>Craniata</taxon>
        <taxon>Vertebrata</taxon>
        <taxon>Euteleostomi</taxon>
        <taxon>Actinopterygii</taxon>
        <taxon>Neopterygii</taxon>
        <taxon>Teleostei</taxon>
        <taxon>Anguilliformes</taxon>
        <taxon>Anguillidae</taxon>
        <taxon>Anguilla</taxon>
    </lineage>
</organism>
<evidence type="ECO:0008006" key="3">
    <source>
        <dbReference type="Google" id="ProtNLM"/>
    </source>
</evidence>
<dbReference type="AlphaFoldDB" id="A0A0E9VWR5"/>
<sequence>MCCGQNGCRNMLMCVGSSFLVEWVNSLQAYCVCGVLRWGHSDMFGIK</sequence>
<feature type="signal peptide" evidence="1">
    <location>
        <begin position="1"/>
        <end position="26"/>
    </location>
</feature>
<evidence type="ECO:0000256" key="1">
    <source>
        <dbReference type="SAM" id="SignalP"/>
    </source>
</evidence>